<dbReference type="PANTHER" id="PTHR47619">
    <property type="entry name" value="METALLO-HYDROLASE YYCJ-RELATED"/>
    <property type="match status" value="1"/>
</dbReference>
<evidence type="ECO:0000256" key="1">
    <source>
        <dbReference type="ARBA" id="ARBA00034221"/>
    </source>
</evidence>
<organism evidence="5 6">
    <name type="scientific">Brevibacillus brevis</name>
    <name type="common">Bacillus brevis</name>
    <dbReference type="NCBI Taxonomy" id="1393"/>
    <lineage>
        <taxon>Bacteria</taxon>
        <taxon>Bacillati</taxon>
        <taxon>Bacillota</taxon>
        <taxon>Bacilli</taxon>
        <taxon>Bacillales</taxon>
        <taxon>Paenibacillaceae</taxon>
        <taxon>Brevibacillus</taxon>
    </lineage>
</organism>
<dbReference type="GO" id="GO:0016787">
    <property type="term" value="F:hydrolase activity"/>
    <property type="evidence" value="ECO:0007669"/>
    <property type="project" value="UniProtKB-KW"/>
</dbReference>
<comment type="catalytic activity">
    <reaction evidence="3">
        <text>3',5'-cyclic UMP + H2O = UMP + H(+)</text>
        <dbReference type="Rhea" id="RHEA:70575"/>
        <dbReference type="ChEBI" id="CHEBI:15377"/>
        <dbReference type="ChEBI" id="CHEBI:15378"/>
        <dbReference type="ChEBI" id="CHEBI:57865"/>
        <dbReference type="ChEBI" id="CHEBI:184387"/>
    </reaction>
    <physiologicalReaction direction="left-to-right" evidence="3">
        <dbReference type="Rhea" id="RHEA:70576"/>
    </physiologicalReaction>
</comment>
<keyword evidence="5" id="KW-0378">Hydrolase</keyword>
<dbReference type="InterPro" id="IPR001279">
    <property type="entry name" value="Metallo-B-lactamas"/>
</dbReference>
<protein>
    <submittedName>
        <fullName evidence="5">MBL fold metallo-hydrolase</fullName>
    </submittedName>
</protein>
<dbReference type="EMBL" id="CP042161">
    <property type="protein sequence ID" value="QDS35868.1"/>
    <property type="molecule type" value="Genomic_DNA"/>
</dbReference>
<evidence type="ECO:0000256" key="3">
    <source>
        <dbReference type="ARBA" id="ARBA00048505"/>
    </source>
</evidence>
<feature type="domain" description="Metallo-beta-lactamase" evidence="4">
    <location>
        <begin position="12"/>
        <end position="182"/>
    </location>
</feature>
<proteinExistence type="predicted"/>
<comment type="function">
    <text evidence="2">Counteracts the endogenous Pycsar antiviral defense system. Phosphodiesterase that enables metal-dependent hydrolysis of host cyclic nucleotide Pycsar defense signals such as cCMP and cUMP.</text>
</comment>
<dbReference type="Proteomes" id="UP000317713">
    <property type="component" value="Chromosome"/>
</dbReference>
<sequence length="236" mass="26493">MIEITPLASSSQGNCYHISDGTTALLLECGIRFKDIQRALHFQTSSIAGCLVTHEHGDHVKGIAEVMKAGIDVYASRGTLESLKVTGHRAVPIQAQKQFTLGSWTILPFDVQHDVAEPLGFLFANRSGEKLVFITDSYYCKYKFNSLTHIMLECNYSLKILDENIAAGRVPPVMRKRLLRSHFSLENCKEFLRANDLSKVQSIWLLHLSDSNSDETLFKREIQELTGKPVIVAQKL</sequence>
<dbReference type="InterPro" id="IPR052533">
    <property type="entry name" value="WalJ/YycJ-like"/>
</dbReference>
<evidence type="ECO:0000313" key="6">
    <source>
        <dbReference type="Proteomes" id="UP000317713"/>
    </source>
</evidence>
<dbReference type="PANTHER" id="PTHR47619:SF1">
    <property type="entry name" value="EXODEOXYRIBONUCLEASE WALJ"/>
    <property type="match status" value="1"/>
</dbReference>
<name>A0A517IAF9_BREBE</name>
<evidence type="ECO:0000259" key="4">
    <source>
        <dbReference type="SMART" id="SM00849"/>
    </source>
</evidence>
<evidence type="ECO:0000313" key="5">
    <source>
        <dbReference type="EMBL" id="QDS35868.1"/>
    </source>
</evidence>
<accession>A0A517IAF9</accession>
<gene>
    <name evidence="5" type="ORF">FPS98_18635</name>
</gene>
<dbReference type="SUPFAM" id="SSF56281">
    <property type="entry name" value="Metallo-hydrolase/oxidoreductase"/>
    <property type="match status" value="1"/>
</dbReference>
<reference evidence="5 6" key="1">
    <citation type="submission" date="2019-07" db="EMBL/GenBank/DDBJ databases">
        <title>Characterization of Brevibacillus brevis HK544, as a potential biocontrol agent.</title>
        <authorList>
            <person name="Kim H."/>
        </authorList>
    </citation>
    <scope>NUCLEOTIDE SEQUENCE [LARGE SCALE GENOMIC DNA]</scope>
    <source>
        <strain evidence="5 6">HK544</strain>
    </source>
</reference>
<comment type="catalytic activity">
    <reaction evidence="1">
        <text>3',5'-cyclic CMP + H2O = CMP + H(+)</text>
        <dbReference type="Rhea" id="RHEA:72675"/>
        <dbReference type="ChEBI" id="CHEBI:15377"/>
        <dbReference type="ChEBI" id="CHEBI:15378"/>
        <dbReference type="ChEBI" id="CHEBI:58003"/>
        <dbReference type="ChEBI" id="CHEBI:60377"/>
    </reaction>
    <physiologicalReaction direction="left-to-right" evidence="1">
        <dbReference type="Rhea" id="RHEA:72676"/>
    </physiologicalReaction>
</comment>
<dbReference type="AlphaFoldDB" id="A0A517IAF9"/>
<dbReference type="Pfam" id="PF12706">
    <property type="entry name" value="Lactamase_B_2"/>
    <property type="match status" value="1"/>
</dbReference>
<dbReference type="Gene3D" id="3.60.15.10">
    <property type="entry name" value="Ribonuclease Z/Hydroxyacylglutathione hydrolase-like"/>
    <property type="match status" value="1"/>
</dbReference>
<evidence type="ECO:0000256" key="2">
    <source>
        <dbReference type="ARBA" id="ARBA00034301"/>
    </source>
</evidence>
<dbReference type="InterPro" id="IPR036866">
    <property type="entry name" value="RibonucZ/Hydroxyglut_hydro"/>
</dbReference>
<dbReference type="SMART" id="SM00849">
    <property type="entry name" value="Lactamase_B"/>
    <property type="match status" value="1"/>
</dbReference>
<dbReference type="RefSeq" id="WP_144617483.1">
    <property type="nucleotide sequence ID" value="NZ_CP042161.1"/>
</dbReference>